<dbReference type="EMBL" id="CM024799">
    <property type="protein sequence ID" value="KAG8013554.1"/>
    <property type="molecule type" value="Genomic_DNA"/>
</dbReference>
<proteinExistence type="predicted"/>
<sequence>MDATNEKMHKLAPQNVTCMETAAKEEVEKDTVVKEEVTAAIEEVQEHVEVQVIVVSQTSPPQVRHIQARGHNRGSTEYWIEKTFTVEKVPELLCGAKKNMTTD</sequence>
<organism evidence="1 2">
    <name type="scientific">Nibea albiflora</name>
    <name type="common">Yellow drum</name>
    <name type="synonym">Corvina albiflora</name>
    <dbReference type="NCBI Taxonomy" id="240163"/>
    <lineage>
        <taxon>Eukaryota</taxon>
        <taxon>Metazoa</taxon>
        <taxon>Chordata</taxon>
        <taxon>Craniata</taxon>
        <taxon>Vertebrata</taxon>
        <taxon>Euteleostomi</taxon>
        <taxon>Actinopterygii</taxon>
        <taxon>Neopterygii</taxon>
        <taxon>Teleostei</taxon>
        <taxon>Neoteleostei</taxon>
        <taxon>Acanthomorphata</taxon>
        <taxon>Eupercaria</taxon>
        <taxon>Sciaenidae</taxon>
        <taxon>Nibea</taxon>
    </lineage>
</organism>
<dbReference type="Proteomes" id="UP000805704">
    <property type="component" value="Chromosome 11"/>
</dbReference>
<reference evidence="1" key="1">
    <citation type="submission" date="2020-04" db="EMBL/GenBank/DDBJ databases">
        <title>A chromosome-scale assembly and high-density genetic map of the yellow drum (Nibea albiflora) genome.</title>
        <authorList>
            <person name="Xu D."/>
            <person name="Zhang W."/>
            <person name="Chen R."/>
            <person name="Tan P."/>
            <person name="Wang L."/>
            <person name="Song H."/>
            <person name="Tian L."/>
            <person name="Zhu Q."/>
            <person name="Wang B."/>
        </authorList>
    </citation>
    <scope>NUCLEOTIDE SEQUENCE</scope>
    <source>
        <strain evidence="1">ZJHYS-2018</strain>
    </source>
</reference>
<keyword evidence="2" id="KW-1185">Reference proteome</keyword>
<evidence type="ECO:0000313" key="2">
    <source>
        <dbReference type="Proteomes" id="UP000805704"/>
    </source>
</evidence>
<evidence type="ECO:0000313" key="1">
    <source>
        <dbReference type="EMBL" id="KAG8013554.1"/>
    </source>
</evidence>
<accession>A0ACB7FHC1</accession>
<name>A0ACB7FHC1_NIBAL</name>
<gene>
    <name evidence="1" type="ORF">GBF38_021990</name>
</gene>
<comment type="caution">
    <text evidence="1">The sequence shown here is derived from an EMBL/GenBank/DDBJ whole genome shotgun (WGS) entry which is preliminary data.</text>
</comment>
<protein>
    <submittedName>
        <fullName evidence="1">Uncharacterized protein</fullName>
    </submittedName>
</protein>